<sequence>MKFFRYIVSLLVLLMLVGCEGNSTKPNEKALNAKNSNNNQTVDSGKIEGRVVILQNTALPEGAVVTITLADTTVADLPALILSQKYYNSVNNRPTIPFELTYQKNEVRQEGRLVVNATVNANGKLLYISDGVAEVINNGITTNVELLMVSAN</sequence>
<dbReference type="AlphaFoldDB" id="A0A3R8VXY7"/>
<dbReference type="Pfam" id="PF09619">
    <property type="entry name" value="YscW"/>
    <property type="match status" value="1"/>
</dbReference>
<dbReference type="PANTHER" id="PTHR38013:SF1">
    <property type="entry name" value="GLYCOPROTEIN_POLYSACCHARIDE METABOLISM"/>
    <property type="match status" value="1"/>
</dbReference>
<comment type="caution">
    <text evidence="3">The sequence shown here is derived from an EMBL/GenBank/DDBJ whole genome shotgun (WGS) entry which is preliminary data.</text>
</comment>
<gene>
    <name evidence="3" type="ORF">M0K77_003677</name>
    <name evidence="2" type="ORF">M0K77_RS18385</name>
</gene>
<evidence type="ECO:0000313" key="3">
    <source>
        <dbReference type="EMBL" id="EMR4591319.1"/>
    </source>
</evidence>
<organism evidence="3">
    <name type="scientific">Providencia rettgeri</name>
    <dbReference type="NCBI Taxonomy" id="587"/>
    <lineage>
        <taxon>Bacteria</taxon>
        <taxon>Pseudomonadati</taxon>
        <taxon>Pseudomonadota</taxon>
        <taxon>Gammaproteobacteria</taxon>
        <taxon>Enterobacterales</taxon>
        <taxon>Morganellaceae</taxon>
        <taxon>Providencia</taxon>
    </lineage>
</organism>
<feature type="chain" id="PRO_5042366607" evidence="1">
    <location>
        <begin position="22"/>
        <end position="152"/>
    </location>
</feature>
<dbReference type="InterPro" id="IPR053196">
    <property type="entry name" value="Lipoprotein_YbaY-like"/>
</dbReference>
<accession>A0A3R8VXY7</accession>
<keyword evidence="1" id="KW-0732">Signal</keyword>
<dbReference type="PROSITE" id="PS51257">
    <property type="entry name" value="PROKAR_LIPOPROTEIN"/>
    <property type="match status" value="1"/>
</dbReference>
<reference evidence="3" key="1">
    <citation type="submission" date="2024-02" db="EMBL/GenBank/DDBJ databases">
        <authorList>
            <consortium name="Clinical and Environmental Microbiology Branch: Whole genome sequencing antimicrobial resistance pathogens in the healthcare setting"/>
        </authorList>
    </citation>
    <scope>NUCLEOTIDE SEQUENCE</scope>
    <source>
        <strain evidence="3">2020QW-00022</strain>
    </source>
</reference>
<dbReference type="EMBL" id="ABEXCJ040000008">
    <property type="protein sequence ID" value="ELR5219132.1"/>
    <property type="molecule type" value="Genomic_DNA"/>
</dbReference>
<dbReference type="EMBL" id="ABEXCJ050000008">
    <property type="protein sequence ID" value="EMR4591319.1"/>
    <property type="molecule type" value="Genomic_DNA"/>
</dbReference>
<dbReference type="InterPro" id="IPR039366">
    <property type="entry name" value="Pilotin"/>
</dbReference>
<proteinExistence type="predicted"/>
<feature type="signal peptide" evidence="1">
    <location>
        <begin position="1"/>
        <end position="21"/>
    </location>
</feature>
<dbReference type="OrthoDB" id="5348860at2"/>
<evidence type="ECO:0000256" key="1">
    <source>
        <dbReference type="SAM" id="SignalP"/>
    </source>
</evidence>
<evidence type="ECO:0000313" key="2">
    <source>
        <dbReference type="EMBL" id="ELR5219132.1"/>
    </source>
</evidence>
<keyword evidence="3" id="KW-0449">Lipoprotein</keyword>
<protein>
    <submittedName>
        <fullName evidence="3">YbaY family lipoprotein</fullName>
    </submittedName>
</protein>
<dbReference type="RefSeq" id="WP_125891993.1">
    <property type="nucleotide sequence ID" value="NZ_CP096258.1"/>
</dbReference>
<name>A0A3R8VXY7_PRORE</name>
<dbReference type="PANTHER" id="PTHR38013">
    <property type="entry name" value="GLYCOPROTEIN/POLYSACCHARIDE METABOLISM"/>
    <property type="match status" value="1"/>
</dbReference>